<gene>
    <name evidence="6" type="ORF">D0Y65_017156</name>
</gene>
<evidence type="ECO:0000256" key="4">
    <source>
        <dbReference type="ARBA" id="ARBA00022729"/>
    </source>
</evidence>
<evidence type="ECO:0000259" key="5">
    <source>
        <dbReference type="PROSITE" id="PS50181"/>
    </source>
</evidence>
<evidence type="ECO:0000256" key="1">
    <source>
        <dbReference type="ARBA" id="ARBA00004613"/>
    </source>
</evidence>
<evidence type="ECO:0000256" key="2">
    <source>
        <dbReference type="ARBA" id="ARBA00005592"/>
    </source>
</evidence>
<evidence type="ECO:0000313" key="7">
    <source>
        <dbReference type="Proteomes" id="UP000289340"/>
    </source>
</evidence>
<dbReference type="SUPFAM" id="SSF52047">
    <property type="entry name" value="RNI-like"/>
    <property type="match status" value="1"/>
</dbReference>
<sequence length="423" mass="48564">MGGMLTIESKAGQDRISELPDDVVYHILSFLTIKEAIATSLLSTRWRFLWTMLPSLHIDCSKPIMKLYHSVDVFLGLFRTQKISRFHLRCNNDCCLSYAEEWVNAVVSRKVEHVNISLCMCRSIIFRFPHLFICTTLVTLKIEGLFPFSIPYDVHLPNLQIFHLHVNALLSFPSINKLISGSPALELFDLKQNWWESQLKILLKHNSQVIQVFHHSSFYGLVIQDDRDYDFISNCMYTHRWPNILKAKVCLTVHHCAKNLYANQIVSNILQGLCNVEFLSLGDFREEMDPSILDLPNFENLVELRLFLKNADSLFLELPAKCPKLEVLEVNIMDDRYEATLASGFQSWLNFSSIISNTPVVALSTGWFNNKKRCHHNITIFGNGRRVHAMVVDECDSTRGCDAEHDFQPPCPNNVVDAFKAVL</sequence>
<protein>
    <submittedName>
        <fullName evidence="6">Putative F-box/LRR-repeat protein</fullName>
    </submittedName>
</protein>
<organism evidence="6 7">
    <name type="scientific">Glycine soja</name>
    <name type="common">Wild soybean</name>
    <dbReference type="NCBI Taxonomy" id="3848"/>
    <lineage>
        <taxon>Eukaryota</taxon>
        <taxon>Viridiplantae</taxon>
        <taxon>Streptophyta</taxon>
        <taxon>Embryophyta</taxon>
        <taxon>Tracheophyta</taxon>
        <taxon>Spermatophyta</taxon>
        <taxon>Magnoliopsida</taxon>
        <taxon>eudicotyledons</taxon>
        <taxon>Gunneridae</taxon>
        <taxon>Pentapetalae</taxon>
        <taxon>rosids</taxon>
        <taxon>fabids</taxon>
        <taxon>Fabales</taxon>
        <taxon>Fabaceae</taxon>
        <taxon>Papilionoideae</taxon>
        <taxon>50 kb inversion clade</taxon>
        <taxon>NPAAA clade</taxon>
        <taxon>indigoferoid/millettioid clade</taxon>
        <taxon>Phaseoleae</taxon>
        <taxon>Glycine</taxon>
        <taxon>Glycine subgen. Soja</taxon>
    </lineage>
</organism>
<comment type="caution">
    <text evidence="6">The sequence shown here is derived from an EMBL/GenBank/DDBJ whole genome shotgun (WGS) entry which is preliminary data.</text>
</comment>
<dbReference type="Gene3D" id="2.40.40.10">
    <property type="entry name" value="RlpA-like domain"/>
    <property type="match status" value="1"/>
</dbReference>
<dbReference type="InterPro" id="IPR039271">
    <property type="entry name" value="Kiwellin-like"/>
</dbReference>
<dbReference type="InterPro" id="IPR053781">
    <property type="entry name" value="F-box_AtFBL13-like"/>
</dbReference>
<dbReference type="PROSITE" id="PS50181">
    <property type="entry name" value="FBOX"/>
    <property type="match status" value="1"/>
</dbReference>
<dbReference type="AlphaFoldDB" id="A0A445JTP0"/>
<dbReference type="SUPFAM" id="SSF50685">
    <property type="entry name" value="Barwin-like endoglucanases"/>
    <property type="match status" value="1"/>
</dbReference>
<dbReference type="PANTHER" id="PTHR31900:SF34">
    <property type="entry name" value="EMB|CAB62440.1-RELATED"/>
    <property type="match status" value="1"/>
</dbReference>
<accession>A0A445JTP0</accession>
<dbReference type="Proteomes" id="UP000289340">
    <property type="component" value="Chromosome 7"/>
</dbReference>
<name>A0A445JTP0_GLYSO</name>
<dbReference type="Pfam" id="PF00646">
    <property type="entry name" value="F-box"/>
    <property type="match status" value="1"/>
</dbReference>
<reference evidence="6 7" key="1">
    <citation type="submission" date="2018-09" db="EMBL/GenBank/DDBJ databases">
        <title>A high-quality reference genome of wild soybean provides a powerful tool to mine soybean genomes.</title>
        <authorList>
            <person name="Xie M."/>
            <person name="Chung C.Y.L."/>
            <person name="Li M.-W."/>
            <person name="Wong F.-L."/>
            <person name="Chan T.-F."/>
            <person name="Lam H.-M."/>
        </authorList>
    </citation>
    <scope>NUCLEOTIDE SEQUENCE [LARGE SCALE GENOMIC DNA]</scope>
    <source>
        <strain evidence="7">cv. W05</strain>
        <tissue evidence="6">Hypocotyl of etiolated seedlings</tissue>
    </source>
</reference>
<evidence type="ECO:0000256" key="3">
    <source>
        <dbReference type="ARBA" id="ARBA00022525"/>
    </source>
</evidence>
<dbReference type="EMBL" id="QZWG01000007">
    <property type="protein sequence ID" value="RZC01840.1"/>
    <property type="molecule type" value="Genomic_DNA"/>
</dbReference>
<keyword evidence="7" id="KW-1185">Reference proteome</keyword>
<dbReference type="SUPFAM" id="SSF81383">
    <property type="entry name" value="F-box domain"/>
    <property type="match status" value="1"/>
</dbReference>
<dbReference type="SMART" id="SM00256">
    <property type="entry name" value="FBOX"/>
    <property type="match status" value="1"/>
</dbReference>
<dbReference type="GO" id="GO:0005576">
    <property type="term" value="C:extracellular region"/>
    <property type="evidence" value="ECO:0007669"/>
    <property type="project" value="UniProtKB-SubCell"/>
</dbReference>
<dbReference type="CDD" id="cd22160">
    <property type="entry name" value="F-box_AtFBL13-like"/>
    <property type="match status" value="1"/>
</dbReference>
<keyword evidence="3" id="KW-0964">Secreted</keyword>
<dbReference type="InterPro" id="IPR050232">
    <property type="entry name" value="FBL13/AtMIF1-like"/>
</dbReference>
<dbReference type="Gene3D" id="1.20.1280.50">
    <property type="match status" value="1"/>
</dbReference>
<dbReference type="InterPro" id="IPR036047">
    <property type="entry name" value="F-box-like_dom_sf"/>
</dbReference>
<dbReference type="PANTHER" id="PTHR31900">
    <property type="entry name" value="F-BOX/RNI SUPERFAMILY PROTEIN-RELATED"/>
    <property type="match status" value="1"/>
</dbReference>
<proteinExistence type="inferred from homology"/>
<dbReference type="Pfam" id="PF24300">
    <property type="entry name" value="KWL1"/>
    <property type="match status" value="1"/>
</dbReference>
<dbReference type="InterPro" id="IPR001810">
    <property type="entry name" value="F-box_dom"/>
</dbReference>
<feature type="domain" description="F-box" evidence="5">
    <location>
        <begin position="13"/>
        <end position="71"/>
    </location>
</feature>
<comment type="similarity">
    <text evidence="2">Belongs to the kiwellin family.</text>
</comment>
<evidence type="ECO:0000313" key="6">
    <source>
        <dbReference type="EMBL" id="RZC01840.1"/>
    </source>
</evidence>
<dbReference type="InterPro" id="IPR036908">
    <property type="entry name" value="RlpA-like_sf"/>
</dbReference>
<keyword evidence="4" id="KW-0732">Signal</keyword>
<comment type="subcellular location">
    <subcellularLocation>
        <location evidence="1">Secreted</location>
    </subcellularLocation>
</comment>